<dbReference type="InterPro" id="IPR036322">
    <property type="entry name" value="WD40_repeat_dom_sf"/>
</dbReference>
<evidence type="ECO:0000259" key="6">
    <source>
        <dbReference type="PROSITE" id="PS50089"/>
    </source>
</evidence>
<dbReference type="InterPro" id="IPR025941">
    <property type="entry name" value="Vps8_central_dom"/>
</dbReference>
<dbReference type="Pfam" id="PF23410">
    <property type="entry name" value="Beta-prop_VPS8"/>
    <property type="match status" value="1"/>
</dbReference>
<dbReference type="GO" id="GO:0005770">
    <property type="term" value="C:late endosome"/>
    <property type="evidence" value="ECO:0007669"/>
    <property type="project" value="TreeGrafter"/>
</dbReference>
<feature type="region of interest" description="Disordered" evidence="5">
    <location>
        <begin position="1"/>
        <end position="42"/>
    </location>
</feature>
<dbReference type="GO" id="GO:0034058">
    <property type="term" value="P:endosomal vesicle fusion"/>
    <property type="evidence" value="ECO:0007669"/>
    <property type="project" value="TreeGrafter"/>
</dbReference>
<organism evidence="7 8">
    <name type="scientific">Pichia inconspicua</name>
    <dbReference type="NCBI Taxonomy" id="52247"/>
    <lineage>
        <taxon>Eukaryota</taxon>
        <taxon>Fungi</taxon>
        <taxon>Dikarya</taxon>
        <taxon>Ascomycota</taxon>
        <taxon>Saccharomycotina</taxon>
        <taxon>Pichiomycetes</taxon>
        <taxon>Pichiales</taxon>
        <taxon>Pichiaceae</taxon>
        <taxon>Pichia</taxon>
    </lineage>
</organism>
<dbReference type="STRING" id="52247.A0A4T0X6J0"/>
<proteinExistence type="inferred from homology"/>
<keyword evidence="3" id="KW-0862">Zinc</keyword>
<feature type="domain" description="RING-type" evidence="6">
    <location>
        <begin position="1289"/>
        <end position="1333"/>
    </location>
</feature>
<comment type="similarity">
    <text evidence="2">Belongs to the VPS8 family.</text>
</comment>
<evidence type="ECO:0000313" key="8">
    <source>
        <dbReference type="Proteomes" id="UP000307173"/>
    </source>
</evidence>
<name>A0A4T0X6J0_9ASCO</name>
<reference evidence="7 8" key="1">
    <citation type="journal article" date="2019" name="Front. Genet.">
        <title>Whole-Genome Sequencing of the Opportunistic Yeast Pathogen Candida inconspicua Uncovers Its Hybrid Origin.</title>
        <authorList>
            <person name="Mixao V."/>
            <person name="Hansen A.P."/>
            <person name="Saus E."/>
            <person name="Boekhout T."/>
            <person name="Lass-Florl C."/>
            <person name="Gabaldon T."/>
        </authorList>
    </citation>
    <scope>NUCLEOTIDE SEQUENCE [LARGE SCALE GENOMIC DNA]</scope>
    <source>
        <strain evidence="7 8">CBS 180</strain>
    </source>
</reference>
<evidence type="ECO:0000256" key="4">
    <source>
        <dbReference type="PROSITE-ProRule" id="PRU00221"/>
    </source>
</evidence>
<comment type="function">
    <text evidence="1">May be involved in a process influencing telomere capping.</text>
</comment>
<dbReference type="GO" id="GO:0008270">
    <property type="term" value="F:zinc ion binding"/>
    <property type="evidence" value="ECO:0007669"/>
    <property type="project" value="UniProtKB-KW"/>
</dbReference>
<keyword evidence="8" id="KW-1185">Reference proteome</keyword>
<keyword evidence="3" id="KW-0479">Metal-binding</keyword>
<dbReference type="GO" id="GO:0030897">
    <property type="term" value="C:HOPS complex"/>
    <property type="evidence" value="ECO:0007669"/>
    <property type="project" value="TreeGrafter"/>
</dbReference>
<evidence type="ECO:0000256" key="1">
    <source>
        <dbReference type="ARBA" id="ARBA00002738"/>
    </source>
</evidence>
<dbReference type="InterPro" id="IPR015943">
    <property type="entry name" value="WD40/YVTN_repeat-like_dom_sf"/>
</dbReference>
<dbReference type="Pfam" id="PF12816">
    <property type="entry name" value="TPR_Vps8"/>
    <property type="match status" value="1"/>
</dbReference>
<keyword evidence="4" id="KW-0853">WD repeat</keyword>
<protein>
    <recommendedName>
        <fullName evidence="6">RING-type domain-containing protein</fullName>
    </recommendedName>
</protein>
<dbReference type="PROSITE" id="PS50089">
    <property type="entry name" value="ZF_RING_2"/>
    <property type="match status" value="1"/>
</dbReference>
<evidence type="ECO:0000313" key="7">
    <source>
        <dbReference type="EMBL" id="TID30464.1"/>
    </source>
</evidence>
<dbReference type="PANTHER" id="PTHR12616:SF8">
    <property type="entry name" value="VACUOLAR PROTEIN SORTING-ASSOCIATED PROTEIN 8 HOMOLOG"/>
    <property type="match status" value="1"/>
</dbReference>
<keyword evidence="3" id="KW-0863">Zinc-finger</keyword>
<sequence length="1336" mass="153182">MVTDVKTGVPVSPARSFDQRLSSDLSQAPLNPPRFLSSNYDKSSSRSISFEDASQTNERKHDGLFLEWLKLSKISELINSTSFKQEHGSPKYLTVSDAFIAIATTKRHIILFNYAQSIIMTIESKNIDSGIEVTAMALSIDSTYLLVGYSSGHINLWDLKTPEPIITIRPVNLAELQFNGKHHHIAHYENTPIRKVSFVGPRHTSFLSSDDSGMLLSHKGGRSLVGFYCRSTILYGEYKTLKMGRYEHDKDCLLDFDILPVGSVPSPTDDVTLVAILTLQKIIVLSLYPSIRQHFMIPSTTLKKREDLISGHLEWYPSIRDDDETANTDASLVFSWSNDIQVARIKPKLVTLEGNSNELVIQYSLDVTTTIDEPSVSLKWINNRSIAVLSNSQKLVLLNSKSLNRFYEIDLKAKNIPFDSMMKNNNIGIIERSYLGSMCTYKSSVFMFQNGNIMLCRMKNWADILLEHLNQKDYISALSTAKNQYEGDTDLVSIGLPENANKRHNIMKGYLEQIMRSSIKYIFNPAYECSLSIIGRLNLFFKIALMLDIRDDIYDMVLDILTNFHQEDYFFEALQELILNGTQLTLSPSVLNAMISFFIDQQDISTLEKLICNLDVEKLNVDMVVTLCQKYHLNETLAYIWAFLFKDYLMPLKIAIQRIMQFYDSYHSIDGEQRDVAVRDIQYVYSYLSYILTGRQFPTEKKILEEESSHAKVVIYKDLFDGTITDSAGTTFSDLFLLLRFDSGSMFSCLNESFEDDFLNATDSEAIDVQINRQYIIDILFNIFDTKDETFTQIDQIRFGIFVSRNYPKYPQFIRLSDSMANKIIDLLCLVGNLDADEKSQLLSKDAELGMLSLLSVYKPIDIEFLILKIEKAGLFDVLMTLYLSEEKYNDALNLWIKLQSEDTNDAINFSKPLSEILEHEFENGDKVSTIKLLHDNLELFVRSDLNRVAKLTCKVCPQVNAEVVNFKDSHLKFEYLKAIFNLTGTGEVSIDARLQKEFLRDLIRQRDALNVELSKHIRDGEEVDKSIKSKKQLLDSRIKTFVLSLAKLDSTVLELLKKNYYSILVDWYIEKNDFTSSTNLVMELFGETSENLINVGYSADVETKIWKLVELFYTIVSGTRKELQRNIGDLTLQESLLVNMIERAVHELSLSLQKEDTETKTIDSLKRVLQSIFQFTIDLSRDDSLIFSTILKKFLDRPCSEGARVGDIKFIMKEFVVSCLNTKQILRIMQSLINNDMFDDLEILDSLKLKGRSPRNIECETCGKKVWGGRVGNKVYEYWRAYMLQNALCQEESTYNGLGDLLIFKCKHTYHRKCIENMGMLDDETKECIVCKEVL</sequence>
<dbReference type="EMBL" id="SELW01000142">
    <property type="protein sequence ID" value="TID30464.1"/>
    <property type="molecule type" value="Genomic_DNA"/>
</dbReference>
<dbReference type="Pfam" id="PF23413">
    <property type="entry name" value="zf_RING_Vps8_fungal"/>
    <property type="match status" value="1"/>
</dbReference>
<dbReference type="GO" id="GO:0006623">
    <property type="term" value="P:protein targeting to vacuole"/>
    <property type="evidence" value="ECO:0007669"/>
    <property type="project" value="InterPro"/>
</dbReference>
<feature type="compositionally biased region" description="Polar residues" evidence="5">
    <location>
        <begin position="19"/>
        <end position="29"/>
    </location>
</feature>
<evidence type="ECO:0000256" key="3">
    <source>
        <dbReference type="PROSITE-ProRule" id="PRU00175"/>
    </source>
</evidence>
<evidence type="ECO:0000256" key="5">
    <source>
        <dbReference type="SAM" id="MobiDB-lite"/>
    </source>
</evidence>
<dbReference type="Gene3D" id="2.130.10.10">
    <property type="entry name" value="YVTN repeat-like/Quinoprotein amine dehydrogenase"/>
    <property type="match status" value="1"/>
</dbReference>
<dbReference type="Proteomes" id="UP000307173">
    <property type="component" value="Unassembled WGS sequence"/>
</dbReference>
<dbReference type="PANTHER" id="PTHR12616">
    <property type="entry name" value="VACUOLAR PROTEIN SORTING VPS41"/>
    <property type="match status" value="1"/>
</dbReference>
<gene>
    <name evidence="7" type="ORF">CANINC_000975</name>
</gene>
<dbReference type="PROSITE" id="PS50082">
    <property type="entry name" value="WD_REPEATS_2"/>
    <property type="match status" value="1"/>
</dbReference>
<accession>A0A4T0X6J0</accession>
<dbReference type="InterPro" id="IPR001841">
    <property type="entry name" value="Znf_RING"/>
</dbReference>
<feature type="repeat" description="WD" evidence="4">
    <location>
        <begin position="133"/>
        <end position="167"/>
    </location>
</feature>
<dbReference type="InterPro" id="IPR045111">
    <property type="entry name" value="Vps41/Vps8"/>
</dbReference>
<comment type="caution">
    <text evidence="7">The sequence shown here is derived from an EMBL/GenBank/DDBJ whole genome shotgun (WGS) entry which is preliminary data.</text>
</comment>
<dbReference type="OrthoDB" id="289913at2759"/>
<dbReference type="SUPFAM" id="SSF50978">
    <property type="entry name" value="WD40 repeat-like"/>
    <property type="match status" value="1"/>
</dbReference>
<evidence type="ECO:0000256" key="2">
    <source>
        <dbReference type="ARBA" id="ARBA00009422"/>
    </source>
</evidence>
<dbReference type="InterPro" id="IPR001680">
    <property type="entry name" value="WD40_rpt"/>
</dbReference>